<dbReference type="Pfam" id="PF05494">
    <property type="entry name" value="MlaC"/>
    <property type="match status" value="1"/>
</dbReference>
<organism evidence="2 3">
    <name type="scientific">Aquibaculum arenosum</name>
    <dbReference type="NCBI Taxonomy" id="3032591"/>
    <lineage>
        <taxon>Bacteria</taxon>
        <taxon>Pseudomonadati</taxon>
        <taxon>Pseudomonadota</taxon>
        <taxon>Alphaproteobacteria</taxon>
        <taxon>Rhodospirillales</taxon>
        <taxon>Rhodovibrionaceae</taxon>
        <taxon>Aquibaculum</taxon>
    </lineage>
</organism>
<dbReference type="PANTHER" id="PTHR36573">
    <property type="entry name" value="INTERMEMBRANE PHOSPHOLIPID TRANSPORT SYSTEM BINDING PROTEIN MLAC"/>
    <property type="match status" value="1"/>
</dbReference>
<sequence length="204" mass="23090">MIPRLFLSLTLLLFTAVPLSAQANEGPDAFLRDFGQRAVEQLSNDSVPFEQREAEFKAMLDEGFDLEAISRFIIARQWRGASEEDQQAFIAVFKDYLSQRFLPLFEEYSGESFATNGVRPDSDNEDLSWVRISFQSPNGQPVNTDWRLRRVNGSYKILDVRAEGASLALTLREEYASVMRQEGGLAGLVTRLEEQVARGAFRPD</sequence>
<evidence type="ECO:0000256" key="1">
    <source>
        <dbReference type="SAM" id="SignalP"/>
    </source>
</evidence>
<dbReference type="InterPro" id="IPR008869">
    <property type="entry name" value="MlaC/ttg2D"/>
</dbReference>
<name>A0ABT5YKT5_9PROT</name>
<dbReference type="Proteomes" id="UP001215503">
    <property type="component" value="Unassembled WGS sequence"/>
</dbReference>
<comment type="caution">
    <text evidence="2">The sequence shown here is derived from an EMBL/GenBank/DDBJ whole genome shotgun (WGS) entry which is preliminary data.</text>
</comment>
<dbReference type="InterPro" id="IPR042245">
    <property type="entry name" value="Tgt2/MlaC_sf"/>
</dbReference>
<evidence type="ECO:0000313" key="2">
    <source>
        <dbReference type="EMBL" id="MDF2094869.1"/>
    </source>
</evidence>
<feature type="signal peptide" evidence="1">
    <location>
        <begin position="1"/>
        <end position="23"/>
    </location>
</feature>
<dbReference type="Gene3D" id="3.10.450.710">
    <property type="entry name" value="Tgt2/MlaC"/>
    <property type="match status" value="1"/>
</dbReference>
<dbReference type="EMBL" id="JARHUD010000001">
    <property type="protein sequence ID" value="MDF2094869.1"/>
    <property type="molecule type" value="Genomic_DNA"/>
</dbReference>
<proteinExistence type="predicted"/>
<keyword evidence="1" id="KW-0732">Signal</keyword>
<keyword evidence="3" id="KW-1185">Reference proteome</keyword>
<dbReference type="RefSeq" id="WP_275819737.1">
    <property type="nucleotide sequence ID" value="NZ_JARHUD010000001.1"/>
</dbReference>
<gene>
    <name evidence="2" type="ORF">P2G67_02630</name>
</gene>
<reference evidence="2 3" key="1">
    <citation type="submission" date="2023-03" db="EMBL/GenBank/DDBJ databases">
        <title>Fodinicurvata sp. CAU 1616 isolated from sea sendiment.</title>
        <authorList>
            <person name="Kim W."/>
        </authorList>
    </citation>
    <scope>NUCLEOTIDE SEQUENCE [LARGE SCALE GENOMIC DNA]</scope>
    <source>
        <strain evidence="2 3">CAU 1616</strain>
    </source>
</reference>
<dbReference type="PANTHER" id="PTHR36573:SF1">
    <property type="entry name" value="INTERMEMBRANE PHOSPHOLIPID TRANSPORT SYSTEM BINDING PROTEIN MLAC"/>
    <property type="match status" value="1"/>
</dbReference>
<evidence type="ECO:0000313" key="3">
    <source>
        <dbReference type="Proteomes" id="UP001215503"/>
    </source>
</evidence>
<feature type="chain" id="PRO_5045761301" evidence="1">
    <location>
        <begin position="24"/>
        <end position="204"/>
    </location>
</feature>
<accession>A0ABT5YKT5</accession>
<protein>
    <submittedName>
        <fullName evidence="2">ABC transporter substrate-binding protein</fullName>
    </submittedName>
</protein>